<dbReference type="InterPro" id="IPR010696">
    <property type="entry name" value="DUF1272"/>
</dbReference>
<protein>
    <recommendedName>
        <fullName evidence="3">DUF1272 domain-containing protein</fullName>
    </recommendedName>
</protein>
<gene>
    <name evidence="1" type="ORF">CLV91_0889</name>
</gene>
<name>A0A495ED36_9FLAO</name>
<dbReference type="Proteomes" id="UP000269412">
    <property type="component" value="Unassembled WGS sequence"/>
</dbReference>
<evidence type="ECO:0000313" key="2">
    <source>
        <dbReference type="Proteomes" id="UP000269412"/>
    </source>
</evidence>
<proteinExistence type="predicted"/>
<sequence>MLQIRPSCENCDTFLPADSLDARICTYECTFCEDCVTNILHNVCPNCGGGFEKRPIRPKKELNNNPATVVKVFKPVVPEKFKIVLEEFKHITPENR</sequence>
<dbReference type="EMBL" id="RBIQ01000007">
    <property type="protein sequence ID" value="RKR14810.1"/>
    <property type="molecule type" value="Genomic_DNA"/>
</dbReference>
<accession>A0A495ED36</accession>
<dbReference type="Pfam" id="PF06906">
    <property type="entry name" value="DUF1272"/>
    <property type="match status" value="1"/>
</dbReference>
<dbReference type="AlphaFoldDB" id="A0A495ED36"/>
<evidence type="ECO:0008006" key="3">
    <source>
        <dbReference type="Google" id="ProtNLM"/>
    </source>
</evidence>
<evidence type="ECO:0000313" key="1">
    <source>
        <dbReference type="EMBL" id="RKR14810.1"/>
    </source>
</evidence>
<dbReference type="OrthoDB" id="9808883at2"/>
<dbReference type="RefSeq" id="WP_121064350.1">
    <property type="nucleotide sequence ID" value="NZ_RBIQ01000007.1"/>
</dbReference>
<keyword evidence="2" id="KW-1185">Reference proteome</keyword>
<reference evidence="1 2" key="1">
    <citation type="submission" date="2018-10" db="EMBL/GenBank/DDBJ databases">
        <title>Genomic Encyclopedia of Archaeal and Bacterial Type Strains, Phase II (KMG-II): from individual species to whole genera.</title>
        <authorList>
            <person name="Goeker M."/>
        </authorList>
    </citation>
    <scope>NUCLEOTIDE SEQUENCE [LARGE SCALE GENOMIC DNA]</scope>
    <source>
        <strain evidence="1 2">DSM 25230</strain>
    </source>
</reference>
<comment type="caution">
    <text evidence="1">The sequence shown here is derived from an EMBL/GenBank/DDBJ whole genome shotgun (WGS) entry which is preliminary data.</text>
</comment>
<organism evidence="1 2">
    <name type="scientific">Maribacter vaceletii</name>
    <dbReference type="NCBI Taxonomy" id="1206816"/>
    <lineage>
        <taxon>Bacteria</taxon>
        <taxon>Pseudomonadati</taxon>
        <taxon>Bacteroidota</taxon>
        <taxon>Flavobacteriia</taxon>
        <taxon>Flavobacteriales</taxon>
        <taxon>Flavobacteriaceae</taxon>
        <taxon>Maribacter</taxon>
    </lineage>
</organism>